<dbReference type="EMBL" id="FNGI01000008">
    <property type="protein sequence ID" value="SDL85822.1"/>
    <property type="molecule type" value="Genomic_DNA"/>
</dbReference>
<feature type="chain" id="PRO_5011586426" description="Phytase-like domain-containing protein" evidence="1">
    <location>
        <begin position="24"/>
        <end position="330"/>
    </location>
</feature>
<dbReference type="InterPro" id="IPR027372">
    <property type="entry name" value="Phytase-like_dom"/>
</dbReference>
<feature type="signal peptide" evidence="1">
    <location>
        <begin position="1"/>
        <end position="23"/>
    </location>
</feature>
<dbReference type="AlphaFoldDB" id="A0A1G9NH19"/>
<dbReference type="OrthoDB" id="9798693at2"/>
<evidence type="ECO:0000259" key="2">
    <source>
        <dbReference type="Pfam" id="PF13449"/>
    </source>
</evidence>
<dbReference type="STRING" id="119000.SAMN05661010_02711"/>
<dbReference type="Proteomes" id="UP000198654">
    <property type="component" value="Unassembled WGS sequence"/>
</dbReference>
<name>A0A1G9NH19_9GAMM</name>
<evidence type="ECO:0000313" key="3">
    <source>
        <dbReference type="EMBL" id="SDL85822.1"/>
    </source>
</evidence>
<feature type="domain" description="Phytase-like" evidence="2">
    <location>
        <begin position="57"/>
        <end position="311"/>
    </location>
</feature>
<evidence type="ECO:0000256" key="1">
    <source>
        <dbReference type="SAM" id="SignalP"/>
    </source>
</evidence>
<dbReference type="RefSeq" id="WP_089729462.1">
    <property type="nucleotide sequence ID" value="NZ_FNGI01000008.1"/>
</dbReference>
<organism evidence="3 4">
    <name type="scientific">Modicisalibacter muralis</name>
    <dbReference type="NCBI Taxonomy" id="119000"/>
    <lineage>
        <taxon>Bacteria</taxon>
        <taxon>Pseudomonadati</taxon>
        <taxon>Pseudomonadota</taxon>
        <taxon>Gammaproteobacteria</taxon>
        <taxon>Oceanospirillales</taxon>
        <taxon>Halomonadaceae</taxon>
        <taxon>Modicisalibacter</taxon>
    </lineage>
</organism>
<evidence type="ECO:0000313" key="4">
    <source>
        <dbReference type="Proteomes" id="UP000198654"/>
    </source>
</evidence>
<accession>A0A1G9NH19</accession>
<dbReference type="Pfam" id="PF13449">
    <property type="entry name" value="Phytase-like"/>
    <property type="match status" value="1"/>
</dbReference>
<keyword evidence="4" id="KW-1185">Reference proteome</keyword>
<dbReference type="PROSITE" id="PS51257">
    <property type="entry name" value="PROKAR_LIPOPROTEIN"/>
    <property type="match status" value="1"/>
</dbReference>
<reference evidence="3 4" key="1">
    <citation type="submission" date="2016-10" db="EMBL/GenBank/DDBJ databases">
        <authorList>
            <person name="de Groot N.N."/>
        </authorList>
    </citation>
    <scope>NUCLEOTIDE SEQUENCE [LARGE SCALE GENOMIC DNA]</scope>
    <source>
        <strain evidence="3 4">DSM 14789</strain>
    </source>
</reference>
<proteinExistence type="predicted"/>
<gene>
    <name evidence="3" type="ORF">SAMN05661010_02711</name>
</gene>
<sequence length="330" mass="35838">MPRSPIIACLLALVILLSGCAREATQTRLMTSTTQTSPSAIEWCGSLALPGQWQDDTPVGGLSALGWDRDESLLYLISDRGWLHRARLRFEDSVEAGFEDGKLSGLEPLKTYVLRDDDGNALDEDAADAESLVLRHADNGLRGDTTLLIGFERDHRLQRFYPNGLPIDEPLTPKGLRRAKPNTGAEAMGRHVDKGIIVGLESTPAGAIAGTTRLFSLKTGDEWHYPLAGAAGSALTALETYGDDLLALERAFAPPAPLVISLRRVSLGDDAEIEVETLARLSSGDGWRLDNFEGLTRLGGNRYLMVSDDNFSLIQQTLLSCFELPPPRDA</sequence>
<protein>
    <recommendedName>
        <fullName evidence="2">Phytase-like domain-containing protein</fullName>
    </recommendedName>
</protein>
<keyword evidence="1" id="KW-0732">Signal</keyword>